<sequence>MTRITRATLSQTAPQTIPEHQEDTMTAVDMTDTPETAGPRAPRLSSGRPLVAPAPGGRPPARGTVGGSPAAVRNTVGRWSSLAAPAGTLPGQAELTRRARDERGREDHRAVRTLVGVIALACVEAEVGRRHLRDLAAWLDLPVYDKVARRIALLERTGARMTTAQPPRPVGARVCEVAPGRVEASASIRCGDRVRAIALRMERRLSRWRVVAVEIG</sequence>
<evidence type="ECO:0000313" key="2">
    <source>
        <dbReference type="EMBL" id="SJN15310.1"/>
    </source>
</evidence>
<keyword evidence="5" id="KW-1185">Reference proteome</keyword>
<dbReference type="Proteomes" id="UP000297477">
    <property type="component" value="Unassembled WGS sequence"/>
</dbReference>
<dbReference type="EMBL" id="FUKP01000001">
    <property type="protein sequence ID" value="SJN15310.1"/>
    <property type="molecule type" value="Genomic_DNA"/>
</dbReference>
<dbReference type="OrthoDB" id="3731420at2"/>
<reference evidence="2 4" key="1">
    <citation type="submission" date="2017-02" db="EMBL/GenBank/DDBJ databases">
        <authorList>
            <person name="Peterson S.W."/>
        </authorList>
    </citation>
    <scope>NUCLEOTIDE SEQUENCE [LARGE SCALE GENOMIC DNA]</scope>
    <source>
        <strain evidence="2 4">2B3F</strain>
    </source>
</reference>
<reference evidence="3 5" key="2">
    <citation type="submission" date="2019-03" db="EMBL/GenBank/DDBJ databases">
        <title>Reclassification of Micrococcus aloeverae and Micrococcus yunnanensis as later heterotypic synonyms of Micrococcus luteus.</title>
        <authorList>
            <person name="Huang C.-H."/>
        </authorList>
    </citation>
    <scope>NUCLEOTIDE SEQUENCE [LARGE SCALE GENOMIC DNA]</scope>
    <source>
        <strain evidence="3 5">BCRC 12151</strain>
    </source>
</reference>
<gene>
    <name evidence="3" type="ORF">E4A49_02795</name>
    <name evidence="2" type="ORF">FM125_00055</name>
</gene>
<evidence type="ECO:0000313" key="3">
    <source>
        <dbReference type="EMBL" id="TFI00333.1"/>
    </source>
</evidence>
<evidence type="ECO:0000313" key="4">
    <source>
        <dbReference type="Proteomes" id="UP000196230"/>
    </source>
</evidence>
<evidence type="ECO:0000313" key="5">
    <source>
        <dbReference type="Proteomes" id="UP000297477"/>
    </source>
</evidence>
<feature type="compositionally biased region" description="Low complexity" evidence="1">
    <location>
        <begin position="47"/>
        <end position="63"/>
    </location>
</feature>
<dbReference type="EMBL" id="SPKT01000004">
    <property type="protein sequence ID" value="TFI00333.1"/>
    <property type="molecule type" value="Genomic_DNA"/>
</dbReference>
<accession>A0A1R4I656</accession>
<organism evidence="2 4">
    <name type="scientific">Micrococcus lylae</name>
    <dbReference type="NCBI Taxonomy" id="1273"/>
    <lineage>
        <taxon>Bacteria</taxon>
        <taxon>Bacillati</taxon>
        <taxon>Actinomycetota</taxon>
        <taxon>Actinomycetes</taxon>
        <taxon>Micrococcales</taxon>
        <taxon>Micrococcaceae</taxon>
        <taxon>Micrococcus</taxon>
    </lineage>
</organism>
<name>A0A1R4I656_9MICC</name>
<proteinExistence type="predicted"/>
<protein>
    <submittedName>
        <fullName evidence="2">Uncharacterized protein</fullName>
    </submittedName>
</protein>
<dbReference type="RefSeq" id="WP_067191288.1">
    <property type="nucleotide sequence ID" value="NZ_CP126965.1"/>
</dbReference>
<evidence type="ECO:0000256" key="1">
    <source>
        <dbReference type="SAM" id="MobiDB-lite"/>
    </source>
</evidence>
<dbReference type="InterPro" id="IPR045596">
    <property type="entry name" value="DUF6459"/>
</dbReference>
<dbReference type="AlphaFoldDB" id="A0A1R4I656"/>
<dbReference type="Pfam" id="PF20060">
    <property type="entry name" value="DUF6459"/>
    <property type="match status" value="1"/>
</dbReference>
<dbReference type="Proteomes" id="UP000196230">
    <property type="component" value="Unassembled WGS sequence"/>
</dbReference>
<feature type="region of interest" description="Disordered" evidence="1">
    <location>
        <begin position="1"/>
        <end position="68"/>
    </location>
</feature>
<feature type="compositionally biased region" description="Polar residues" evidence="1">
    <location>
        <begin position="1"/>
        <end position="15"/>
    </location>
</feature>